<dbReference type="Pfam" id="PF02709">
    <property type="entry name" value="Glyco_transf_7C"/>
    <property type="match status" value="1"/>
</dbReference>
<evidence type="ECO:0000256" key="3">
    <source>
        <dbReference type="ARBA" id="ARBA00022679"/>
    </source>
</evidence>
<evidence type="ECO:0000256" key="1">
    <source>
        <dbReference type="ARBA" id="ARBA00006739"/>
    </source>
</evidence>
<evidence type="ECO:0000256" key="2">
    <source>
        <dbReference type="ARBA" id="ARBA00022676"/>
    </source>
</evidence>
<keyword evidence="3" id="KW-0808">Transferase</keyword>
<evidence type="ECO:0000259" key="5">
    <source>
        <dbReference type="Pfam" id="PF02709"/>
    </source>
</evidence>
<protein>
    <submittedName>
        <fullName evidence="6">Galactosyltransferase-related protein</fullName>
    </submittedName>
</protein>
<dbReference type="InterPro" id="IPR029044">
    <property type="entry name" value="Nucleotide-diphossugar_trans"/>
</dbReference>
<feature type="domain" description="Glycosyltransferase 2-like" evidence="4">
    <location>
        <begin position="7"/>
        <end position="145"/>
    </location>
</feature>
<keyword evidence="7" id="KW-1185">Reference proteome</keyword>
<organism evidence="6 7">
    <name type="scientific">Paeniroseomonas aquatica</name>
    <dbReference type="NCBI Taxonomy" id="373043"/>
    <lineage>
        <taxon>Bacteria</taxon>
        <taxon>Pseudomonadati</taxon>
        <taxon>Pseudomonadota</taxon>
        <taxon>Alphaproteobacteria</taxon>
        <taxon>Acetobacterales</taxon>
        <taxon>Acetobacteraceae</taxon>
        <taxon>Paeniroseomonas</taxon>
    </lineage>
</organism>
<dbReference type="GO" id="GO:0016757">
    <property type="term" value="F:glycosyltransferase activity"/>
    <property type="evidence" value="ECO:0007669"/>
    <property type="project" value="UniProtKB-KW"/>
</dbReference>
<dbReference type="PANTHER" id="PTHR43179:SF12">
    <property type="entry name" value="GALACTOFURANOSYLTRANSFERASE GLFT2"/>
    <property type="match status" value="1"/>
</dbReference>
<comment type="similarity">
    <text evidence="1">Belongs to the glycosyltransferase 2 family.</text>
</comment>
<gene>
    <name evidence="6" type="ORF">QWZ14_16510</name>
</gene>
<evidence type="ECO:0000259" key="4">
    <source>
        <dbReference type="Pfam" id="PF00535"/>
    </source>
</evidence>
<dbReference type="Proteomes" id="UP001529369">
    <property type="component" value="Unassembled WGS sequence"/>
</dbReference>
<dbReference type="Gene3D" id="3.90.550.10">
    <property type="entry name" value="Spore Coat Polysaccharide Biosynthesis Protein SpsA, Chain A"/>
    <property type="match status" value="1"/>
</dbReference>
<dbReference type="Pfam" id="PF00535">
    <property type="entry name" value="Glycos_transf_2"/>
    <property type="match status" value="1"/>
</dbReference>
<sequence length="289" mass="30887">MDDSAVSVLTLVKGRERHLRNLLAGLAAGTRRPDRCVVVDMGEQPVELSALPFPVTLHRMPQPGLPLAAARNAAARLAGTPGLVFLDVDCIPAPDLVAGLARDVAGAAALICCEVLYLPAEAASAGLDPRRLRALGRRHPLRQFPGTGLRPEANAGLFWSLAFATRRAVFERLGGFDEAYVGYGAEDTDLAFRARDAGVPLLFTASTCAFHQYHPVYDPPLQHFADIIANADRFRRQHGIWPMDGWLRAFAAMGLIAPPPAEGGLTLLRHPTAAEVAAAARPPAEAYGP</sequence>
<evidence type="ECO:0000313" key="7">
    <source>
        <dbReference type="Proteomes" id="UP001529369"/>
    </source>
</evidence>
<dbReference type="RefSeq" id="WP_290317848.1">
    <property type="nucleotide sequence ID" value="NZ_JAUFPN010000153.1"/>
</dbReference>
<proteinExistence type="inferred from homology"/>
<dbReference type="PANTHER" id="PTHR43179">
    <property type="entry name" value="RHAMNOSYLTRANSFERASE WBBL"/>
    <property type="match status" value="1"/>
</dbReference>
<dbReference type="SUPFAM" id="SSF53448">
    <property type="entry name" value="Nucleotide-diphospho-sugar transferases"/>
    <property type="match status" value="1"/>
</dbReference>
<accession>A0ABT8A832</accession>
<reference evidence="7" key="1">
    <citation type="journal article" date="2019" name="Int. J. Syst. Evol. Microbiol.">
        <title>The Global Catalogue of Microorganisms (GCM) 10K type strain sequencing project: providing services to taxonomists for standard genome sequencing and annotation.</title>
        <authorList>
            <consortium name="The Broad Institute Genomics Platform"/>
            <consortium name="The Broad Institute Genome Sequencing Center for Infectious Disease"/>
            <person name="Wu L."/>
            <person name="Ma J."/>
        </authorList>
    </citation>
    <scope>NUCLEOTIDE SEQUENCE [LARGE SCALE GENOMIC DNA]</scope>
    <source>
        <strain evidence="7">CECT 7131</strain>
    </source>
</reference>
<keyword evidence="2 6" id="KW-0328">Glycosyltransferase</keyword>
<dbReference type="EMBL" id="JAUFPN010000153">
    <property type="protein sequence ID" value="MDN3565973.1"/>
    <property type="molecule type" value="Genomic_DNA"/>
</dbReference>
<name>A0ABT8A832_9PROT</name>
<evidence type="ECO:0000313" key="6">
    <source>
        <dbReference type="EMBL" id="MDN3565973.1"/>
    </source>
</evidence>
<feature type="domain" description="Galactosyltransferase C-terminal" evidence="5">
    <location>
        <begin position="159"/>
        <end position="200"/>
    </location>
</feature>
<comment type="caution">
    <text evidence="6">The sequence shown here is derived from an EMBL/GenBank/DDBJ whole genome shotgun (WGS) entry which is preliminary data.</text>
</comment>
<dbReference type="InterPro" id="IPR001173">
    <property type="entry name" value="Glyco_trans_2-like"/>
</dbReference>
<dbReference type="InterPro" id="IPR027791">
    <property type="entry name" value="Galactosyl_T_C"/>
</dbReference>